<gene>
    <name evidence="14" type="ORF">BpHYR1_049972</name>
</gene>
<comment type="similarity">
    <text evidence="4 10">Belongs to the glycosyl hydrolase 29 family.</text>
</comment>
<sequence>MKIAIFLFLIILINTSLSQYLPTWESLDKRELPKWYDESKIGIFIHWGVFSVPAFRSEWFWWYWQGSKEPDVVNYMEKNYPPNFQYTNFASMFTAEFFDPNYWADLFQASGAKHIVLTSKHHEGYCLWPSKTSFNWNSGEVGSKRDLVGELAKSIRNRTNLKFGLYHSLFEWFNPIHLNDARNNYTTQDFVRMKSMPELYELVENYSPEIIWSDGDSGPDYYWNSTQFLAWLYNESKVKDTVVTNDRWGNNGVACKHGGFYTCDDRYNPGKLVNHKWENCFTIDKNSWGYRRNAKLQDFMTIEEILATLVETISCGGNVLINVGPTKEGIIAPIYEERLRQMGKWLSVNGIGIYGSKPWLHQNDTTNPNVWYTSKNESVFGFLLKWSGESVKISAFNESKFDDIKLLGYDNKIEWTIVNDQVVIETSKIKLYGDLKWAWVFEFQNITD</sequence>
<feature type="signal peptide" evidence="10">
    <location>
        <begin position="1"/>
        <end position="18"/>
    </location>
</feature>
<dbReference type="GO" id="GO:0005764">
    <property type="term" value="C:lysosome"/>
    <property type="evidence" value="ECO:0007669"/>
    <property type="project" value="TreeGrafter"/>
</dbReference>
<proteinExistence type="inferred from homology"/>
<accession>A0A3M7Q1C8</accession>
<dbReference type="InterPro" id="IPR057739">
    <property type="entry name" value="Glyco_hydro_29_N"/>
</dbReference>
<evidence type="ECO:0000256" key="9">
    <source>
        <dbReference type="ARBA" id="ARBA00023295"/>
    </source>
</evidence>
<evidence type="ECO:0000256" key="6">
    <source>
        <dbReference type="ARBA" id="ARBA00022729"/>
    </source>
</evidence>
<dbReference type="Gene3D" id="2.60.40.1180">
    <property type="entry name" value="Golgi alpha-mannosidase II"/>
    <property type="match status" value="1"/>
</dbReference>
<dbReference type="InterPro" id="IPR016286">
    <property type="entry name" value="FUC_metazoa-typ"/>
</dbReference>
<dbReference type="PIRSF" id="PIRSF001092">
    <property type="entry name" value="Alpha-L-fucosidase"/>
    <property type="match status" value="1"/>
</dbReference>
<feature type="chain" id="PRO_5017856416" description="alpha-L-fucosidase" evidence="10">
    <location>
        <begin position="19"/>
        <end position="448"/>
    </location>
</feature>
<dbReference type="SMART" id="SM00812">
    <property type="entry name" value="Alpha_L_fucos"/>
    <property type="match status" value="1"/>
</dbReference>
<feature type="site" description="May be important for catalysis" evidence="11">
    <location>
        <position position="280"/>
    </location>
</feature>
<dbReference type="Pfam" id="PF16757">
    <property type="entry name" value="Fucosidase_C"/>
    <property type="match status" value="1"/>
</dbReference>
<dbReference type="PANTHER" id="PTHR10030:SF37">
    <property type="entry name" value="ALPHA-L-FUCOSIDASE-RELATED"/>
    <property type="match status" value="1"/>
</dbReference>
<dbReference type="InterPro" id="IPR017853">
    <property type="entry name" value="GH"/>
</dbReference>
<evidence type="ECO:0000313" key="14">
    <source>
        <dbReference type="EMBL" id="RNA05133.1"/>
    </source>
</evidence>
<comment type="catalytic activity">
    <reaction evidence="1">
        <text>a neolactoside IV(2)-alpha-Fuc-nLc4Cer(d18:1(4E)) + H2O = a neolactoside nLc4Cer(d18:1(4E)) + L-fucose</text>
        <dbReference type="Rhea" id="RHEA:48224"/>
        <dbReference type="ChEBI" id="CHEBI:2181"/>
        <dbReference type="ChEBI" id="CHEBI:15377"/>
        <dbReference type="ChEBI" id="CHEBI:17006"/>
        <dbReference type="ChEBI" id="CHEBI:28691"/>
    </reaction>
    <physiologicalReaction direction="left-to-right" evidence="1">
        <dbReference type="Rhea" id="RHEA:48225"/>
    </physiologicalReaction>
</comment>
<keyword evidence="8" id="KW-0325">Glycoprotein</keyword>
<dbReference type="InterPro" id="IPR000933">
    <property type="entry name" value="Glyco_hydro_29"/>
</dbReference>
<comment type="catalytic activity">
    <reaction evidence="2">
        <text>a neolactoside IV(2)-alpha-Fuc-nLc4Cer(d18:0) + H2O = a neolactoside nLc4Cer(d18:0) + L-fucose</text>
        <dbReference type="Rhea" id="RHEA:49308"/>
        <dbReference type="ChEBI" id="CHEBI:2181"/>
        <dbReference type="ChEBI" id="CHEBI:15377"/>
        <dbReference type="ChEBI" id="CHEBI:91119"/>
        <dbReference type="ChEBI" id="CHEBI:91121"/>
    </reaction>
    <physiologicalReaction direction="left-to-right" evidence="2">
        <dbReference type="Rhea" id="RHEA:49309"/>
    </physiologicalReaction>
</comment>
<keyword evidence="15" id="KW-1185">Reference proteome</keyword>
<evidence type="ECO:0000259" key="13">
    <source>
        <dbReference type="Pfam" id="PF16757"/>
    </source>
</evidence>
<dbReference type="GO" id="GO:0016139">
    <property type="term" value="P:glycoside catabolic process"/>
    <property type="evidence" value="ECO:0007669"/>
    <property type="project" value="TreeGrafter"/>
</dbReference>
<evidence type="ECO:0000256" key="8">
    <source>
        <dbReference type="ARBA" id="ARBA00023180"/>
    </source>
</evidence>
<evidence type="ECO:0000256" key="3">
    <source>
        <dbReference type="ARBA" id="ARBA00004071"/>
    </source>
</evidence>
<evidence type="ECO:0000256" key="1">
    <source>
        <dbReference type="ARBA" id="ARBA00000321"/>
    </source>
</evidence>
<dbReference type="FunFam" id="3.20.20.80:FF:000027">
    <property type="entry name" value="Alpha-L-fucosidase"/>
    <property type="match status" value="1"/>
</dbReference>
<dbReference type="GO" id="GO:0006004">
    <property type="term" value="P:fucose metabolic process"/>
    <property type="evidence" value="ECO:0007669"/>
    <property type="project" value="InterPro"/>
</dbReference>
<comment type="function">
    <text evidence="3">Alpha-L-fucosidase is responsible for hydrolyzing the alpha-1,6-linked fucose joined to the reducing-end N-acetylglucosamine of the carbohydrate moieties of glycoproteins.</text>
</comment>
<dbReference type="PRINTS" id="PR00741">
    <property type="entry name" value="GLHYDRLASE29"/>
</dbReference>
<dbReference type="AlphaFoldDB" id="A0A3M7Q1C8"/>
<dbReference type="SUPFAM" id="SSF51445">
    <property type="entry name" value="(Trans)glycosidases"/>
    <property type="match status" value="1"/>
</dbReference>
<evidence type="ECO:0000313" key="15">
    <source>
        <dbReference type="Proteomes" id="UP000276133"/>
    </source>
</evidence>
<evidence type="ECO:0000256" key="7">
    <source>
        <dbReference type="ARBA" id="ARBA00022801"/>
    </source>
</evidence>
<name>A0A3M7Q1C8_BRAPC</name>
<dbReference type="OrthoDB" id="6039950at2759"/>
<feature type="domain" description="Alpha-L-fucosidase C-terminal" evidence="13">
    <location>
        <begin position="362"/>
        <end position="443"/>
    </location>
</feature>
<protein>
    <recommendedName>
        <fullName evidence="5">alpha-L-fucosidase</fullName>
        <ecNumber evidence="5">3.2.1.51</ecNumber>
    </recommendedName>
</protein>
<evidence type="ECO:0000256" key="2">
    <source>
        <dbReference type="ARBA" id="ARBA00000419"/>
    </source>
</evidence>
<dbReference type="PROSITE" id="PS00385">
    <property type="entry name" value="ALPHA_L_FUCOSIDASE"/>
    <property type="match status" value="1"/>
</dbReference>
<dbReference type="InterPro" id="IPR013780">
    <property type="entry name" value="Glyco_hydro_b"/>
</dbReference>
<evidence type="ECO:0000256" key="4">
    <source>
        <dbReference type="ARBA" id="ARBA00007951"/>
    </source>
</evidence>
<dbReference type="PANTHER" id="PTHR10030">
    <property type="entry name" value="ALPHA-L-FUCOSIDASE"/>
    <property type="match status" value="1"/>
</dbReference>
<keyword evidence="6 10" id="KW-0732">Signal</keyword>
<evidence type="ECO:0000256" key="11">
    <source>
        <dbReference type="PIRSR" id="PIRSR001092-1"/>
    </source>
</evidence>
<dbReference type="STRING" id="10195.A0A3M7Q1C8"/>
<dbReference type="GO" id="GO:0004560">
    <property type="term" value="F:alpha-L-fucosidase activity"/>
    <property type="evidence" value="ECO:0007669"/>
    <property type="project" value="UniProtKB-EC"/>
</dbReference>
<reference evidence="14 15" key="1">
    <citation type="journal article" date="2018" name="Sci. Rep.">
        <title>Genomic signatures of local adaptation to the degree of environmental predictability in rotifers.</title>
        <authorList>
            <person name="Franch-Gras L."/>
            <person name="Hahn C."/>
            <person name="Garcia-Roger E.M."/>
            <person name="Carmona M.J."/>
            <person name="Serra M."/>
            <person name="Gomez A."/>
        </authorList>
    </citation>
    <scope>NUCLEOTIDE SEQUENCE [LARGE SCALE GENOMIC DNA]</scope>
    <source>
        <strain evidence="14">HYR1</strain>
    </source>
</reference>
<dbReference type="EC" id="3.2.1.51" evidence="5"/>
<evidence type="ECO:0000256" key="5">
    <source>
        <dbReference type="ARBA" id="ARBA00012662"/>
    </source>
</evidence>
<dbReference type="EMBL" id="REGN01007837">
    <property type="protein sequence ID" value="RNA05133.1"/>
    <property type="molecule type" value="Genomic_DNA"/>
</dbReference>
<organism evidence="14 15">
    <name type="scientific">Brachionus plicatilis</name>
    <name type="common">Marine rotifer</name>
    <name type="synonym">Brachionus muelleri</name>
    <dbReference type="NCBI Taxonomy" id="10195"/>
    <lineage>
        <taxon>Eukaryota</taxon>
        <taxon>Metazoa</taxon>
        <taxon>Spiralia</taxon>
        <taxon>Gnathifera</taxon>
        <taxon>Rotifera</taxon>
        <taxon>Eurotatoria</taxon>
        <taxon>Monogononta</taxon>
        <taxon>Pseudotrocha</taxon>
        <taxon>Ploima</taxon>
        <taxon>Brachionidae</taxon>
        <taxon>Brachionus</taxon>
    </lineage>
</organism>
<dbReference type="Gene3D" id="3.20.20.80">
    <property type="entry name" value="Glycosidases"/>
    <property type="match status" value="1"/>
</dbReference>
<feature type="domain" description="Glycoside hydrolase family 29 N-terminal" evidence="12">
    <location>
        <begin position="18"/>
        <end position="350"/>
    </location>
</feature>
<keyword evidence="9 10" id="KW-0326">Glycosidase</keyword>
<keyword evidence="7 10" id="KW-0378">Hydrolase</keyword>
<dbReference type="Proteomes" id="UP000276133">
    <property type="component" value="Unassembled WGS sequence"/>
</dbReference>
<evidence type="ECO:0000256" key="10">
    <source>
        <dbReference type="PIRNR" id="PIRNR001092"/>
    </source>
</evidence>
<dbReference type="Pfam" id="PF01120">
    <property type="entry name" value="Alpha_L_fucos"/>
    <property type="match status" value="1"/>
</dbReference>
<dbReference type="InterPro" id="IPR018526">
    <property type="entry name" value="Glyco_hydro_29_CS"/>
</dbReference>
<evidence type="ECO:0000259" key="12">
    <source>
        <dbReference type="Pfam" id="PF01120"/>
    </source>
</evidence>
<dbReference type="InterPro" id="IPR031919">
    <property type="entry name" value="Fucosidase_C"/>
</dbReference>
<comment type="caution">
    <text evidence="14">The sequence shown here is derived from an EMBL/GenBank/DDBJ whole genome shotgun (WGS) entry which is preliminary data.</text>
</comment>